<feature type="coiled-coil region" evidence="1">
    <location>
        <begin position="153"/>
        <end position="180"/>
    </location>
</feature>
<reference evidence="5 6" key="1">
    <citation type="submission" date="2016-12" db="EMBL/GenBank/DDBJ databases">
        <title>Draft Genome Sequence of Mercury Resistant Pseudomonas DRA525.</title>
        <authorList>
            <person name="Drace K.M."/>
        </authorList>
    </citation>
    <scope>NUCLEOTIDE SEQUENCE [LARGE SCALE GENOMIC DNA]</scope>
    <source>
        <strain evidence="5 6">DRA525</strain>
    </source>
</reference>
<dbReference type="GO" id="GO:0006313">
    <property type="term" value="P:DNA transposition"/>
    <property type="evidence" value="ECO:0007669"/>
    <property type="project" value="InterPro"/>
</dbReference>
<evidence type="ECO:0000313" key="4">
    <source>
        <dbReference type="EMBL" id="APO80365.1"/>
    </source>
</evidence>
<dbReference type="InterPro" id="IPR003346">
    <property type="entry name" value="Transposase_20"/>
</dbReference>
<dbReference type="EMBL" id="CP018743">
    <property type="protein sequence ID" value="APO80365.1"/>
    <property type="molecule type" value="Genomic_DNA"/>
</dbReference>
<dbReference type="GO" id="GO:0004803">
    <property type="term" value="F:transposase activity"/>
    <property type="evidence" value="ECO:0007669"/>
    <property type="project" value="InterPro"/>
</dbReference>
<feature type="domain" description="Transposase IS110-like N-terminal" evidence="2">
    <location>
        <begin position="5"/>
        <end position="147"/>
    </location>
</feature>
<proteinExistence type="predicted"/>
<dbReference type="EMBL" id="CP018743">
    <property type="protein sequence ID" value="APO80916.1"/>
    <property type="molecule type" value="Genomic_DNA"/>
</dbReference>
<dbReference type="Pfam" id="PF01548">
    <property type="entry name" value="DEDD_Tnp_IS110"/>
    <property type="match status" value="1"/>
</dbReference>
<protein>
    <submittedName>
        <fullName evidence="5">IS110 family transposase</fullName>
    </submittedName>
</protein>
<dbReference type="AlphaFoldDB" id="A0A1L5PLS4"/>
<evidence type="ECO:0000313" key="5">
    <source>
        <dbReference type="EMBL" id="APO80916.1"/>
    </source>
</evidence>
<evidence type="ECO:0000259" key="2">
    <source>
        <dbReference type="Pfam" id="PF01548"/>
    </source>
</evidence>
<feature type="domain" description="Transposase IS116/IS110/IS902 C-terminal" evidence="3">
    <location>
        <begin position="189"/>
        <end position="270"/>
    </location>
</feature>
<evidence type="ECO:0000259" key="3">
    <source>
        <dbReference type="Pfam" id="PF02371"/>
    </source>
</evidence>
<dbReference type="GO" id="GO:0003677">
    <property type="term" value="F:DNA binding"/>
    <property type="evidence" value="ECO:0007669"/>
    <property type="project" value="InterPro"/>
</dbReference>
<dbReference type="InterPro" id="IPR047650">
    <property type="entry name" value="Transpos_IS110"/>
</dbReference>
<dbReference type="PANTHER" id="PTHR33055:SF13">
    <property type="entry name" value="TRANSPOSASE"/>
    <property type="match status" value="1"/>
</dbReference>
<dbReference type="Pfam" id="PF02371">
    <property type="entry name" value="Transposase_20"/>
    <property type="match status" value="1"/>
</dbReference>
<dbReference type="RefSeq" id="WP_075043887.1">
    <property type="nucleotide sequence ID" value="NZ_CP018743.1"/>
</dbReference>
<accession>A0A1L5PLS4</accession>
<keyword evidence="1" id="KW-0175">Coiled coil</keyword>
<gene>
    <name evidence="4" type="ORF">BL240_02190</name>
    <name evidence="5" type="ORF">BL240_05255</name>
</gene>
<sequence>MASFLGIDVSSLSLDAAVRPQGIKMHLSNDPTGFEALLESLRRLSIKRVLLEATGGYERDVMRFLQDAGYKVIRVNPRRARSFADSLGIKAKTDAIDAEVLAHYAEVIPDQPSLRVSPERALLRELLQQRDRMVQQRDDDLRRLKQVQSTAVANYLNANLKHFKAQIKRVECEIEQQIAMLNDERVAQLIKVKGIGMVTAGKLIALLPELGRVESREIASLVGVAPFNHDSGKFMGKRSISGGRFAVRRSLYMACLVAMKYNPALKARYQSLRERGKLPKVAIVACMRTFIVRLNAMLRTGTSWLDLVLPQPESTT</sequence>
<organism evidence="5 6">
    <name type="scientific">Pseudomonas putida</name>
    <name type="common">Arthrobacter siderocapsulatus</name>
    <dbReference type="NCBI Taxonomy" id="303"/>
    <lineage>
        <taxon>Bacteria</taxon>
        <taxon>Pseudomonadati</taxon>
        <taxon>Pseudomonadota</taxon>
        <taxon>Gammaproteobacteria</taxon>
        <taxon>Pseudomonadales</taxon>
        <taxon>Pseudomonadaceae</taxon>
        <taxon>Pseudomonas</taxon>
    </lineage>
</organism>
<name>A0A1L5PLS4_PSEPU</name>
<dbReference type="PANTHER" id="PTHR33055">
    <property type="entry name" value="TRANSPOSASE FOR INSERTION SEQUENCE ELEMENT IS1111A"/>
    <property type="match status" value="1"/>
</dbReference>
<dbReference type="Proteomes" id="UP000185146">
    <property type="component" value="Chromosome"/>
</dbReference>
<evidence type="ECO:0000313" key="6">
    <source>
        <dbReference type="Proteomes" id="UP000185146"/>
    </source>
</evidence>
<evidence type="ECO:0000256" key="1">
    <source>
        <dbReference type="SAM" id="Coils"/>
    </source>
</evidence>
<dbReference type="InterPro" id="IPR002525">
    <property type="entry name" value="Transp_IS110-like_N"/>
</dbReference>